<protein>
    <submittedName>
        <fullName evidence="6">DUF1516 family protein</fullName>
    </submittedName>
</protein>
<dbReference type="OrthoDB" id="2149731at2"/>
<dbReference type="EMBL" id="RHGY01000001">
    <property type="protein sequence ID" value="RRG18787.1"/>
    <property type="molecule type" value="Genomic_DNA"/>
</dbReference>
<keyword evidence="2 5" id="KW-0812">Transmembrane</keyword>
<feature type="transmembrane region" description="Helical" evidence="5">
    <location>
        <begin position="93"/>
        <end position="112"/>
    </location>
</feature>
<dbReference type="Pfam" id="PF07457">
    <property type="entry name" value="DUF1516"/>
    <property type="match status" value="1"/>
</dbReference>
<keyword evidence="1" id="KW-1003">Cell membrane</keyword>
<keyword evidence="4 5" id="KW-0472">Membrane</keyword>
<evidence type="ECO:0000256" key="2">
    <source>
        <dbReference type="ARBA" id="ARBA00022692"/>
    </source>
</evidence>
<gene>
    <name evidence="6" type="ORF">D3P96_02040</name>
</gene>
<comment type="caution">
    <text evidence="6">The sequence shown here is derived from an EMBL/GenBank/DDBJ whole genome shotgun (WGS) entry which is preliminary data.</text>
</comment>
<evidence type="ECO:0000313" key="6">
    <source>
        <dbReference type="EMBL" id="RRG18787.1"/>
    </source>
</evidence>
<evidence type="ECO:0000256" key="1">
    <source>
        <dbReference type="ARBA" id="ARBA00022475"/>
    </source>
</evidence>
<dbReference type="AlphaFoldDB" id="A0A3P2RDU3"/>
<feature type="transmembrane region" description="Helical" evidence="5">
    <location>
        <begin position="6"/>
        <end position="23"/>
    </location>
</feature>
<sequence length="114" mass="12751">MVFLWIHLITWLVLLVVVSAALFTSNQKLSKINMMIARVGYLFAIGSGAMLVPYAYDEHPILTIVKVILAVALIGLIEMAFARKRRQTLNTRVALIIILLILIVGLFGIYLVKL</sequence>
<dbReference type="RefSeq" id="WP_124942726.1">
    <property type="nucleotide sequence ID" value="NZ_RHGY01000001.1"/>
</dbReference>
<evidence type="ECO:0000256" key="4">
    <source>
        <dbReference type="ARBA" id="ARBA00023136"/>
    </source>
</evidence>
<dbReference type="Proteomes" id="UP000275836">
    <property type="component" value="Unassembled WGS sequence"/>
</dbReference>
<evidence type="ECO:0000313" key="7">
    <source>
        <dbReference type="Proteomes" id="UP000275836"/>
    </source>
</evidence>
<keyword evidence="3 5" id="KW-1133">Transmembrane helix</keyword>
<accession>A0A3P2RDU3</accession>
<organism evidence="6 7">
    <name type="scientific">Weissella viridescens</name>
    <name type="common">Lactobacillus viridescens</name>
    <dbReference type="NCBI Taxonomy" id="1629"/>
    <lineage>
        <taxon>Bacteria</taxon>
        <taxon>Bacillati</taxon>
        <taxon>Bacillota</taxon>
        <taxon>Bacilli</taxon>
        <taxon>Lactobacillales</taxon>
        <taxon>Lactobacillaceae</taxon>
        <taxon>Weissella</taxon>
    </lineage>
</organism>
<proteinExistence type="predicted"/>
<dbReference type="InterPro" id="IPR010899">
    <property type="entry name" value="UPF0344"/>
</dbReference>
<evidence type="ECO:0000256" key="3">
    <source>
        <dbReference type="ARBA" id="ARBA00022989"/>
    </source>
</evidence>
<evidence type="ECO:0000256" key="5">
    <source>
        <dbReference type="SAM" id="Phobius"/>
    </source>
</evidence>
<name>A0A3P2RDU3_WEIVI</name>
<feature type="transmembrane region" description="Helical" evidence="5">
    <location>
        <begin position="35"/>
        <end position="55"/>
    </location>
</feature>
<feature type="transmembrane region" description="Helical" evidence="5">
    <location>
        <begin position="61"/>
        <end position="81"/>
    </location>
</feature>
<reference evidence="6 7" key="1">
    <citation type="submission" date="2018-10" db="EMBL/GenBank/DDBJ databases">
        <title>Draft genome sequence of Weissella viridescens UCO-SMC3.</title>
        <authorList>
            <person name="Garcia-Cancino A."/>
            <person name="Espinoza-Monje M."/>
            <person name="Albarracin L."/>
            <person name="Garcia-Castillo V."/>
            <person name="Campos-Martin J."/>
            <person name="Nakano Y."/>
            <person name="Guitierrez-Zamorano C."/>
            <person name="Ikeda-Ohtsubo W."/>
            <person name="Morita H."/>
            <person name="Kitazawa H."/>
            <person name="Villena J."/>
        </authorList>
    </citation>
    <scope>NUCLEOTIDE SEQUENCE [LARGE SCALE GENOMIC DNA]</scope>
    <source>
        <strain evidence="6 7">UCO-SMC3</strain>
    </source>
</reference>